<feature type="region of interest" description="Disordered" evidence="1">
    <location>
        <begin position="628"/>
        <end position="655"/>
    </location>
</feature>
<proteinExistence type="predicted"/>
<dbReference type="Pfam" id="PF04782">
    <property type="entry name" value="DUF632"/>
    <property type="match status" value="1"/>
</dbReference>
<feature type="compositionally biased region" description="Basic and acidic residues" evidence="1">
    <location>
        <begin position="628"/>
        <end position="641"/>
    </location>
</feature>
<evidence type="ECO:0000256" key="1">
    <source>
        <dbReference type="SAM" id="MobiDB-lite"/>
    </source>
</evidence>
<dbReference type="InterPro" id="IPR006867">
    <property type="entry name" value="DUF632"/>
</dbReference>
<feature type="compositionally biased region" description="Pro residues" evidence="1">
    <location>
        <begin position="89"/>
        <end position="101"/>
    </location>
</feature>
<feature type="compositionally biased region" description="Low complexity" evidence="1">
    <location>
        <begin position="102"/>
        <end position="111"/>
    </location>
</feature>
<feature type="domain" description="DUF630" evidence="3">
    <location>
        <begin position="28"/>
        <end position="75"/>
    </location>
</feature>
<dbReference type="AlphaFoldDB" id="B9G4U7"/>
<evidence type="ECO:0000259" key="2">
    <source>
        <dbReference type="Pfam" id="PF04782"/>
    </source>
</evidence>
<dbReference type="InterPro" id="IPR006868">
    <property type="entry name" value="DUF630"/>
</dbReference>
<feature type="compositionally biased region" description="Acidic residues" evidence="1">
    <location>
        <begin position="194"/>
        <end position="205"/>
    </location>
</feature>
<feature type="region of interest" description="Disordered" evidence="1">
    <location>
        <begin position="88"/>
        <end position="137"/>
    </location>
</feature>
<protein>
    <recommendedName>
        <fullName evidence="5">DUF632 domain-containing protein</fullName>
    </recommendedName>
</protein>
<accession>B9G4U7</accession>
<dbReference type="PANTHER" id="PTHR21450">
    <property type="entry name" value="PROTEIN ALTERED PHOSPHATE STARVATION RESPONSE 1"/>
    <property type="match status" value="1"/>
</dbReference>
<dbReference type="PANTHER" id="PTHR21450:SF17">
    <property type="entry name" value="OS09G0542500 PROTEIN"/>
    <property type="match status" value="1"/>
</dbReference>
<dbReference type="EMBL" id="CM000146">
    <property type="protein sequence ID" value="EEE70145.1"/>
    <property type="molecule type" value="Genomic_DNA"/>
</dbReference>
<evidence type="ECO:0000259" key="3">
    <source>
        <dbReference type="Pfam" id="PF04783"/>
    </source>
</evidence>
<gene>
    <name evidence="4" type="ORF">OsJ_30191</name>
</gene>
<organism evidence="4">
    <name type="scientific">Oryza sativa subsp. japonica</name>
    <name type="common">Rice</name>
    <dbReference type="NCBI Taxonomy" id="39947"/>
    <lineage>
        <taxon>Eukaryota</taxon>
        <taxon>Viridiplantae</taxon>
        <taxon>Streptophyta</taxon>
        <taxon>Embryophyta</taxon>
        <taxon>Tracheophyta</taxon>
        <taxon>Spermatophyta</taxon>
        <taxon>Magnoliopsida</taxon>
        <taxon>Liliopsida</taxon>
        <taxon>Poales</taxon>
        <taxon>Poaceae</taxon>
        <taxon>BOP clade</taxon>
        <taxon>Oryzoideae</taxon>
        <taxon>Oryzeae</taxon>
        <taxon>Oryzinae</taxon>
        <taxon>Oryza</taxon>
        <taxon>Oryza sativa</taxon>
    </lineage>
</organism>
<reference evidence="4" key="2">
    <citation type="submission" date="2008-12" db="EMBL/GenBank/DDBJ databases">
        <title>Improved gene annotation of the rice (Oryza sativa) genomes.</title>
        <authorList>
            <person name="Wang J."/>
            <person name="Li R."/>
            <person name="Fan W."/>
            <person name="Huang Q."/>
            <person name="Zhang J."/>
            <person name="Zhou Y."/>
            <person name="Hu Y."/>
            <person name="Zi S."/>
            <person name="Li J."/>
            <person name="Ni P."/>
            <person name="Zheng H."/>
            <person name="Zhang Y."/>
            <person name="Zhao M."/>
            <person name="Hao Q."/>
            <person name="McDermott J."/>
            <person name="Samudrala R."/>
            <person name="Kristiansen K."/>
            <person name="Wong G.K.-S."/>
        </authorList>
    </citation>
    <scope>NUCLEOTIDE SEQUENCE</scope>
</reference>
<feature type="domain" description="DUF632" evidence="2">
    <location>
        <begin position="261"/>
        <end position="581"/>
    </location>
</feature>
<sequence>MSWKRLWPMSSMVGDCDSGETLLYGCGDPVAVCRDRKRLIKAAADRRFALAGAHAAYAAALRSVADAVDVFVARHTAPAPILITLPTPTGSPPASPAPAPAPAALASVAQGGEEEEGKAEVDDGGGARTPGFGVPLLLRPTGERRRRLRGRRLLRLRRVEGWDFFNPFYGTEKVAAAAISDEEMRAVREREGIPELEEAEEEDDEGAKSAAAANAKTPKAAETSLGVTKQEEAKDVCEVASNNGGRGGGLEVAVSQPGRELLAALKEIEELFARAAEAGKEVTAMLEAASRVPELKENSSKIIHAITWHRSPSSVSSSYRSELGASSNSLSWTDKSETKSDIFDDYGGMKSGSHSQTLGRLYAWEKKLYEEVKAIDQIRQTYEKKCVQLRNQDAKGSELRCAEKTRTTVRDLYTRIWVSLRAAESISDRIQKLRDEELQPQLVELLQGLTRTWKIMVDSHETQRQIMFEVNSFTCPAYGKFCNDAQRHATLKLEAELRNWRSCFMIYVSAQKAYIEALDGWLSKFILTDTIRYSRGISSIAPDRSSAPPLVVICHDWYTTLSKFQNKRVAFTMRNFIRSVRVLWLKQGEEQQQKRKVDSLAKEMDKKISAYKRAENKVIETKLLEHRPEQDAKQRMEHPVGEEGNAECAEEEGRGRESEAPRLYARYARCYSQRVQDRPGQHIRVADRILQGFRQTLRRPSNACRTQRFGGRYRETALRGGAILSDFSGCYMTVSVPPHSVGACCICPSFWTPRMCVLMLTCRVV</sequence>
<dbReference type="Pfam" id="PF04783">
    <property type="entry name" value="DUF630"/>
    <property type="match status" value="1"/>
</dbReference>
<evidence type="ECO:0000313" key="4">
    <source>
        <dbReference type="EMBL" id="EEE70145.1"/>
    </source>
</evidence>
<reference evidence="4" key="1">
    <citation type="journal article" date="2005" name="PLoS Biol.">
        <title>The genomes of Oryza sativa: a history of duplications.</title>
        <authorList>
            <person name="Yu J."/>
            <person name="Wang J."/>
            <person name="Lin W."/>
            <person name="Li S."/>
            <person name="Li H."/>
            <person name="Zhou J."/>
            <person name="Ni P."/>
            <person name="Dong W."/>
            <person name="Hu S."/>
            <person name="Zeng C."/>
            <person name="Zhang J."/>
            <person name="Zhang Y."/>
            <person name="Li R."/>
            <person name="Xu Z."/>
            <person name="Li S."/>
            <person name="Li X."/>
            <person name="Zheng H."/>
            <person name="Cong L."/>
            <person name="Lin L."/>
            <person name="Yin J."/>
            <person name="Geng J."/>
            <person name="Li G."/>
            <person name="Shi J."/>
            <person name="Liu J."/>
            <person name="Lv H."/>
            <person name="Li J."/>
            <person name="Wang J."/>
            <person name="Deng Y."/>
            <person name="Ran L."/>
            <person name="Shi X."/>
            <person name="Wang X."/>
            <person name="Wu Q."/>
            <person name="Li C."/>
            <person name="Ren X."/>
            <person name="Wang J."/>
            <person name="Wang X."/>
            <person name="Li D."/>
            <person name="Liu D."/>
            <person name="Zhang X."/>
            <person name="Ji Z."/>
            <person name="Zhao W."/>
            <person name="Sun Y."/>
            <person name="Zhang Z."/>
            <person name="Bao J."/>
            <person name="Han Y."/>
            <person name="Dong L."/>
            <person name="Ji J."/>
            <person name="Chen P."/>
            <person name="Wu S."/>
            <person name="Liu J."/>
            <person name="Xiao Y."/>
            <person name="Bu D."/>
            <person name="Tan J."/>
            <person name="Yang L."/>
            <person name="Ye C."/>
            <person name="Zhang J."/>
            <person name="Xu J."/>
            <person name="Zhou Y."/>
            <person name="Yu Y."/>
            <person name="Zhang B."/>
            <person name="Zhuang S."/>
            <person name="Wei H."/>
            <person name="Liu B."/>
            <person name="Lei M."/>
            <person name="Yu H."/>
            <person name="Li Y."/>
            <person name="Xu H."/>
            <person name="Wei S."/>
            <person name="He X."/>
            <person name="Fang L."/>
            <person name="Zhang Z."/>
            <person name="Zhang Y."/>
            <person name="Huang X."/>
            <person name="Su Z."/>
            <person name="Tong W."/>
            <person name="Li J."/>
            <person name="Tong Z."/>
            <person name="Li S."/>
            <person name="Ye J."/>
            <person name="Wang L."/>
            <person name="Fang L."/>
            <person name="Lei T."/>
            <person name="Chen C."/>
            <person name="Chen H."/>
            <person name="Xu Z."/>
            <person name="Li H."/>
            <person name="Huang H."/>
            <person name="Zhang F."/>
            <person name="Xu H."/>
            <person name="Li N."/>
            <person name="Zhao C."/>
            <person name="Li S."/>
            <person name="Dong L."/>
            <person name="Huang Y."/>
            <person name="Li L."/>
            <person name="Xi Y."/>
            <person name="Qi Q."/>
            <person name="Li W."/>
            <person name="Zhang B."/>
            <person name="Hu W."/>
            <person name="Zhang Y."/>
            <person name="Tian X."/>
            <person name="Jiao Y."/>
            <person name="Liang X."/>
            <person name="Jin J."/>
            <person name="Gao L."/>
            <person name="Zheng W."/>
            <person name="Hao B."/>
            <person name="Liu S."/>
            <person name="Wang W."/>
            <person name="Yuan L."/>
            <person name="Cao M."/>
            <person name="McDermott J."/>
            <person name="Samudrala R."/>
            <person name="Wang J."/>
            <person name="Wong G.K."/>
            <person name="Yang H."/>
        </authorList>
    </citation>
    <scope>NUCLEOTIDE SEQUENCE [LARGE SCALE GENOMIC DNA]</scope>
</reference>
<evidence type="ECO:0008006" key="5">
    <source>
        <dbReference type="Google" id="ProtNLM"/>
    </source>
</evidence>
<name>B9G4U7_ORYSJ</name>
<feature type="region of interest" description="Disordered" evidence="1">
    <location>
        <begin position="191"/>
        <end position="228"/>
    </location>
</feature>
<feature type="compositionally biased region" description="Low complexity" evidence="1">
    <location>
        <begin position="208"/>
        <end position="222"/>
    </location>
</feature>
<dbReference type="Proteomes" id="UP000007752">
    <property type="component" value="Chromosome 9"/>
</dbReference>